<feature type="compositionally biased region" description="Gly residues" evidence="11">
    <location>
        <begin position="429"/>
        <end position="438"/>
    </location>
</feature>
<reference evidence="13 14" key="1">
    <citation type="journal article" date="2007" name="Nature">
        <title>Genome of the marsupial Monodelphis domestica reveals innovation in non-coding sequences.</title>
        <authorList>
            <person name="Mikkelsen T.S."/>
            <person name="Wakefield M.J."/>
            <person name="Aken B."/>
            <person name="Amemiya C.T."/>
            <person name="Chang J.L."/>
            <person name="Duke S."/>
            <person name="Garber M."/>
            <person name="Gentles A.J."/>
            <person name="Goodstadt L."/>
            <person name="Heger A."/>
            <person name="Jurka J."/>
            <person name="Kamal M."/>
            <person name="Mauceli E."/>
            <person name="Searle S.M."/>
            <person name="Sharpe T."/>
            <person name="Baker M.L."/>
            <person name="Batzer M.A."/>
            <person name="Benos P.V."/>
            <person name="Belov K."/>
            <person name="Clamp M."/>
            <person name="Cook A."/>
            <person name="Cuff J."/>
            <person name="Das R."/>
            <person name="Davidow L."/>
            <person name="Deakin J.E."/>
            <person name="Fazzari M.J."/>
            <person name="Glass J.L."/>
            <person name="Grabherr M."/>
            <person name="Greally J.M."/>
            <person name="Gu W."/>
            <person name="Hore T.A."/>
            <person name="Huttley G.A."/>
            <person name="Kleber M."/>
            <person name="Jirtle R.L."/>
            <person name="Koina E."/>
            <person name="Lee J.T."/>
            <person name="Mahony S."/>
            <person name="Marra M.A."/>
            <person name="Miller R.D."/>
            <person name="Nicholls R.D."/>
            <person name="Oda M."/>
            <person name="Papenfuss A.T."/>
            <person name="Parra Z.E."/>
            <person name="Pollock D.D."/>
            <person name="Ray D.A."/>
            <person name="Schein J.E."/>
            <person name="Speed T.P."/>
            <person name="Thompson K."/>
            <person name="VandeBerg J.L."/>
            <person name="Wade C.M."/>
            <person name="Walker J.A."/>
            <person name="Waters P.D."/>
            <person name="Webber C."/>
            <person name="Weidman J.R."/>
            <person name="Xie X."/>
            <person name="Zody M.C."/>
            <person name="Baldwin J."/>
            <person name="Abdouelleil A."/>
            <person name="Abdulkadir J."/>
            <person name="Abebe A."/>
            <person name="Abera B."/>
            <person name="Abreu J."/>
            <person name="Acer S.C."/>
            <person name="Aftuck L."/>
            <person name="Alexander A."/>
            <person name="An P."/>
            <person name="Anderson E."/>
            <person name="Anderson S."/>
            <person name="Arachi H."/>
            <person name="Azer M."/>
            <person name="Bachantsang P."/>
            <person name="Barry A."/>
            <person name="Bayul T."/>
            <person name="Berlin A."/>
            <person name="Bessette D."/>
            <person name="Bloom T."/>
            <person name="Bloom T."/>
            <person name="Boguslavskiy L."/>
            <person name="Bonnet C."/>
            <person name="Boukhgalter B."/>
            <person name="Bourzgui I."/>
            <person name="Brown A."/>
            <person name="Cahill P."/>
            <person name="Channer S."/>
            <person name="Cheshatsang Y."/>
            <person name="Chuda L."/>
            <person name="Citroen M."/>
            <person name="Collymore A."/>
            <person name="Cooke P."/>
            <person name="Costello M."/>
            <person name="D'Aco K."/>
            <person name="Daza R."/>
            <person name="De Haan G."/>
            <person name="DeGray S."/>
            <person name="DeMaso C."/>
            <person name="Dhargay N."/>
            <person name="Dooley K."/>
            <person name="Dooley E."/>
            <person name="Doricent M."/>
            <person name="Dorje P."/>
            <person name="Dorjee K."/>
            <person name="Dupes A."/>
            <person name="Elong R."/>
            <person name="Falk J."/>
            <person name="Farina A."/>
            <person name="Faro S."/>
            <person name="Ferguson D."/>
            <person name="Fisher S."/>
            <person name="Foley C.D."/>
            <person name="Franke A."/>
            <person name="Friedrich D."/>
            <person name="Gadbois L."/>
            <person name="Gearin G."/>
            <person name="Gearin C.R."/>
            <person name="Giannoukos G."/>
            <person name="Goode T."/>
            <person name="Graham J."/>
            <person name="Grandbois E."/>
            <person name="Grewal S."/>
            <person name="Gyaltsen K."/>
            <person name="Hafez N."/>
            <person name="Hagos B."/>
            <person name="Hall J."/>
            <person name="Henson C."/>
            <person name="Hollinger A."/>
            <person name="Honan T."/>
            <person name="Huard M.D."/>
            <person name="Hughes L."/>
            <person name="Hurhula B."/>
            <person name="Husby M.E."/>
            <person name="Kamat A."/>
            <person name="Kanga B."/>
            <person name="Kashin S."/>
            <person name="Khazanovich D."/>
            <person name="Kisner P."/>
            <person name="Lance K."/>
            <person name="Lara M."/>
            <person name="Lee W."/>
            <person name="Lennon N."/>
            <person name="Letendre F."/>
            <person name="LeVine R."/>
            <person name="Lipovsky A."/>
            <person name="Liu X."/>
            <person name="Liu J."/>
            <person name="Liu S."/>
            <person name="Lokyitsang T."/>
            <person name="Lokyitsang Y."/>
            <person name="Lubonja R."/>
            <person name="Lui A."/>
            <person name="MacDonald P."/>
            <person name="Magnisalis V."/>
            <person name="Maru K."/>
            <person name="Matthews C."/>
            <person name="McCusker W."/>
            <person name="McDonough S."/>
            <person name="Mehta T."/>
            <person name="Meldrim J."/>
            <person name="Meneus L."/>
            <person name="Mihai O."/>
            <person name="Mihalev A."/>
            <person name="Mihova T."/>
            <person name="Mittelman R."/>
            <person name="Mlenga V."/>
            <person name="Montmayeur A."/>
            <person name="Mulrain L."/>
            <person name="Navidi A."/>
            <person name="Naylor J."/>
            <person name="Negash T."/>
            <person name="Nguyen T."/>
            <person name="Nguyen N."/>
            <person name="Nicol R."/>
            <person name="Norbu C."/>
            <person name="Norbu N."/>
            <person name="Novod N."/>
            <person name="O'Neill B."/>
            <person name="Osman S."/>
            <person name="Markiewicz E."/>
            <person name="Oyono O.L."/>
            <person name="Patti C."/>
            <person name="Phunkhang P."/>
            <person name="Pierre F."/>
            <person name="Priest M."/>
            <person name="Raghuraman S."/>
            <person name="Rege F."/>
            <person name="Reyes R."/>
            <person name="Rise C."/>
            <person name="Rogov P."/>
            <person name="Ross K."/>
            <person name="Ryan E."/>
            <person name="Settipalli S."/>
            <person name="Shea T."/>
            <person name="Sherpa N."/>
            <person name="Shi L."/>
            <person name="Shih D."/>
            <person name="Sparrow T."/>
            <person name="Spaulding J."/>
            <person name="Stalker J."/>
            <person name="Stange-Thomann N."/>
            <person name="Stavropoulos S."/>
            <person name="Stone C."/>
            <person name="Strader C."/>
            <person name="Tesfaye S."/>
            <person name="Thomson T."/>
            <person name="Thoulutsang Y."/>
            <person name="Thoulutsang D."/>
            <person name="Topham K."/>
            <person name="Topping I."/>
            <person name="Tsamla T."/>
            <person name="Vassiliev H."/>
            <person name="Vo A."/>
            <person name="Wangchuk T."/>
            <person name="Wangdi T."/>
            <person name="Weiand M."/>
            <person name="Wilkinson J."/>
            <person name="Wilson A."/>
            <person name="Yadav S."/>
            <person name="Young G."/>
            <person name="Yu Q."/>
            <person name="Zembek L."/>
            <person name="Zhong D."/>
            <person name="Zimmer A."/>
            <person name="Zwirko Z."/>
            <person name="Jaffe D.B."/>
            <person name="Alvarez P."/>
            <person name="Brockman W."/>
            <person name="Butler J."/>
            <person name="Chin C."/>
            <person name="Gnerre S."/>
            <person name="MacCallum I."/>
            <person name="Graves J.A."/>
            <person name="Ponting C.P."/>
            <person name="Breen M."/>
            <person name="Samollow P.B."/>
            <person name="Lander E.S."/>
            <person name="Lindblad-Toh K."/>
        </authorList>
    </citation>
    <scope>NUCLEOTIDE SEQUENCE [LARGE SCALE GENOMIC DNA]</scope>
</reference>
<dbReference type="FunCoup" id="A0A5F8GQ44">
    <property type="interactions" value="674"/>
</dbReference>
<reference evidence="13" key="2">
    <citation type="submission" date="2025-08" db="UniProtKB">
        <authorList>
            <consortium name="Ensembl"/>
        </authorList>
    </citation>
    <scope>IDENTIFICATION</scope>
</reference>
<dbReference type="PROSITE" id="PS50920">
    <property type="entry name" value="SOLCAR"/>
    <property type="match status" value="2"/>
</dbReference>
<evidence type="ECO:0000256" key="3">
    <source>
        <dbReference type="ARBA" id="ARBA00022448"/>
    </source>
</evidence>
<dbReference type="PANTHER" id="PTHR45939:SF5">
    <property type="entry name" value="PEROXISOMAL MEMBRANE PROTEIN PMP34"/>
    <property type="match status" value="1"/>
</dbReference>
<evidence type="ECO:0000256" key="10">
    <source>
        <dbReference type="RuleBase" id="RU000488"/>
    </source>
</evidence>
<feature type="transmembrane region" description="Helical" evidence="12">
    <location>
        <begin position="230"/>
        <end position="252"/>
    </location>
</feature>
<protein>
    <submittedName>
        <fullName evidence="13">Solute carrier family 25 member 17</fullName>
    </submittedName>
</protein>
<dbReference type="GeneTree" id="ENSGT00920000149129"/>
<evidence type="ECO:0000256" key="6">
    <source>
        <dbReference type="ARBA" id="ARBA00022989"/>
    </source>
</evidence>
<dbReference type="Bgee" id="ENSMODG00000013036">
    <property type="expression patterns" value="Expressed in skeleton of lower jaw and 18 other cell types or tissues"/>
</dbReference>
<dbReference type="GO" id="GO:0015908">
    <property type="term" value="P:fatty acid transport"/>
    <property type="evidence" value="ECO:0007669"/>
    <property type="project" value="Ensembl"/>
</dbReference>
<feature type="repeat" description="Solcar" evidence="9">
    <location>
        <begin position="75"/>
        <end position="159"/>
    </location>
</feature>
<proteinExistence type="inferred from homology"/>
<comment type="subcellular location">
    <subcellularLocation>
        <location evidence="1">Peroxisome membrane</location>
        <topology evidence="1">Multi-pass membrane protein</topology>
    </subcellularLocation>
</comment>
<evidence type="ECO:0000256" key="4">
    <source>
        <dbReference type="ARBA" id="ARBA00022692"/>
    </source>
</evidence>
<accession>A0A5F8GQ44</accession>
<dbReference type="GO" id="GO:0051087">
    <property type="term" value="F:protein-folding chaperone binding"/>
    <property type="evidence" value="ECO:0007669"/>
    <property type="project" value="Ensembl"/>
</dbReference>
<evidence type="ECO:0000313" key="14">
    <source>
        <dbReference type="Proteomes" id="UP000002280"/>
    </source>
</evidence>
<keyword evidence="5" id="KW-0677">Repeat</keyword>
<dbReference type="InterPro" id="IPR018108">
    <property type="entry name" value="MCP_transmembrane"/>
</dbReference>
<dbReference type="GO" id="GO:0044610">
    <property type="term" value="F:FMN transmembrane transporter activity"/>
    <property type="evidence" value="ECO:0000318"/>
    <property type="project" value="GO_Central"/>
</dbReference>
<evidence type="ECO:0000256" key="12">
    <source>
        <dbReference type="SAM" id="Phobius"/>
    </source>
</evidence>
<keyword evidence="7 9" id="KW-0472">Membrane</keyword>
<dbReference type="GO" id="GO:0051724">
    <property type="term" value="F:NAD transmembrane transporter activity"/>
    <property type="evidence" value="ECO:0000318"/>
    <property type="project" value="GO_Central"/>
</dbReference>
<dbReference type="Ensembl" id="ENSMODT00000064147.1">
    <property type="protein sequence ID" value="ENSMODP00000049818.1"/>
    <property type="gene ID" value="ENSMODG00000013036.4"/>
</dbReference>
<evidence type="ECO:0000256" key="2">
    <source>
        <dbReference type="ARBA" id="ARBA00006375"/>
    </source>
</evidence>
<feature type="region of interest" description="Disordered" evidence="11">
    <location>
        <begin position="410"/>
        <end position="438"/>
    </location>
</feature>
<dbReference type="GO" id="GO:0080122">
    <property type="term" value="F:AMP transmembrane transporter activity"/>
    <property type="evidence" value="ECO:0000318"/>
    <property type="project" value="GO_Central"/>
</dbReference>
<dbReference type="InParanoid" id="A0A5F8GQ44"/>
<keyword evidence="4 9" id="KW-0812">Transmembrane</keyword>
<feature type="transmembrane region" description="Helical" evidence="12">
    <location>
        <begin position="172"/>
        <end position="192"/>
    </location>
</feature>
<dbReference type="InterPro" id="IPR023395">
    <property type="entry name" value="MCP_dom_sf"/>
</dbReference>
<evidence type="ECO:0000313" key="13">
    <source>
        <dbReference type="Ensembl" id="ENSMODP00000049818.1"/>
    </source>
</evidence>
<dbReference type="PANTHER" id="PTHR45939">
    <property type="entry name" value="PEROXISOMAL MEMBRANE PROTEIN PMP34-RELATED"/>
    <property type="match status" value="1"/>
</dbReference>
<dbReference type="AlphaFoldDB" id="A0A5F8GQ44"/>
<dbReference type="SUPFAM" id="SSF103506">
    <property type="entry name" value="Mitochondrial carrier"/>
    <property type="match status" value="1"/>
</dbReference>
<dbReference type="GO" id="GO:0015217">
    <property type="term" value="F:ADP transmembrane transporter activity"/>
    <property type="evidence" value="ECO:0000318"/>
    <property type="project" value="GO_Central"/>
</dbReference>
<dbReference type="GO" id="GO:0005778">
    <property type="term" value="C:peroxisomal membrane"/>
    <property type="evidence" value="ECO:0000318"/>
    <property type="project" value="GO_Central"/>
</dbReference>
<evidence type="ECO:0000256" key="11">
    <source>
        <dbReference type="SAM" id="MobiDB-lite"/>
    </source>
</evidence>
<keyword evidence="6 12" id="KW-1133">Transmembrane helix</keyword>
<dbReference type="Gene3D" id="1.50.40.10">
    <property type="entry name" value="Mitochondrial carrier domain"/>
    <property type="match status" value="1"/>
</dbReference>
<dbReference type="STRING" id="13616.ENSMODP00000049818"/>
<evidence type="ECO:0000256" key="1">
    <source>
        <dbReference type="ARBA" id="ARBA00004585"/>
    </source>
</evidence>
<name>A0A5F8GQ44_MONDO</name>
<evidence type="ECO:0000256" key="7">
    <source>
        <dbReference type="ARBA" id="ARBA00023136"/>
    </source>
</evidence>
<dbReference type="Pfam" id="PF00153">
    <property type="entry name" value="Mito_carr"/>
    <property type="match status" value="2"/>
</dbReference>
<feature type="transmembrane region" description="Helical" evidence="12">
    <location>
        <begin position="272"/>
        <end position="290"/>
    </location>
</feature>
<feature type="transmembrane region" description="Helical" evidence="12">
    <location>
        <begin position="134"/>
        <end position="152"/>
    </location>
</feature>
<keyword evidence="8" id="KW-0576">Peroxisome</keyword>
<gene>
    <name evidence="13" type="primary">SLC25A17</name>
</gene>
<dbReference type="InterPro" id="IPR052217">
    <property type="entry name" value="Mito/Peroxisomal_Carrier"/>
</dbReference>
<evidence type="ECO:0000256" key="9">
    <source>
        <dbReference type="PROSITE-ProRule" id="PRU00282"/>
    </source>
</evidence>
<keyword evidence="3 10" id="KW-0813">Transport</keyword>
<keyword evidence="14" id="KW-1185">Reference proteome</keyword>
<evidence type="ECO:0000256" key="5">
    <source>
        <dbReference type="ARBA" id="ARBA00022737"/>
    </source>
</evidence>
<evidence type="ECO:0000256" key="8">
    <source>
        <dbReference type="ARBA" id="ARBA00023140"/>
    </source>
</evidence>
<sequence>MLQVSAGEPALLTSDWLPRGLAHLATPSSSATASDPEVVAMAEAGGGGGVCGRWDLDAGLAAASLPLAPPVRGAASEASLGADGSRIHGRRAVLREPGPRRGRRCVDEKRKSKTTHTVLMEIIKEEGLLAPYRGWFPVISSLCCSNFVYFYTFNSLKAVWVKGQHSTTGKDLVVGFVAGVVNVLLTTPLWVVNTRLKLQGAKFRNEDIVPTNYKGILDAFHQIMRDEGVLALWNGTLPSLLLVFNPAIQFMFYEGLKRQLLKKQTQLSSLNVFVIGAIAKAIATTVTYPMQTVQSILRFGGHRLNPENRTLGSLRNVLYLLHQRVRRCWTLSATASLRRGMEVPYYSAGPGYSPSQSQLGLPPTPTCKVCLGRASPGFRATPKMAAAGGALSGRKGTACFSSPAVFRAAQREVTGPERAPQGKRREQSQGGGGGGKRF</sequence>
<dbReference type="GO" id="GO:0015230">
    <property type="term" value="F:FAD transmembrane transporter activity"/>
    <property type="evidence" value="ECO:0000318"/>
    <property type="project" value="GO_Central"/>
</dbReference>
<dbReference type="Proteomes" id="UP000002280">
    <property type="component" value="Chromosome 8"/>
</dbReference>
<organism evidence="13 14">
    <name type="scientific">Monodelphis domestica</name>
    <name type="common">Gray short-tailed opossum</name>
    <dbReference type="NCBI Taxonomy" id="13616"/>
    <lineage>
        <taxon>Eukaryota</taxon>
        <taxon>Metazoa</taxon>
        <taxon>Chordata</taxon>
        <taxon>Craniata</taxon>
        <taxon>Vertebrata</taxon>
        <taxon>Euteleostomi</taxon>
        <taxon>Mammalia</taxon>
        <taxon>Metatheria</taxon>
        <taxon>Didelphimorphia</taxon>
        <taxon>Didelphidae</taxon>
        <taxon>Monodelphis</taxon>
    </lineage>
</organism>
<dbReference type="GO" id="GO:0006635">
    <property type="term" value="P:fatty acid beta-oxidation"/>
    <property type="evidence" value="ECO:0007669"/>
    <property type="project" value="Ensembl"/>
</dbReference>
<reference evidence="13" key="3">
    <citation type="submission" date="2025-09" db="UniProtKB">
        <authorList>
            <consortium name="Ensembl"/>
        </authorList>
    </citation>
    <scope>IDENTIFICATION</scope>
</reference>
<dbReference type="GO" id="GO:0015228">
    <property type="term" value="F:coenzyme A transmembrane transporter activity"/>
    <property type="evidence" value="ECO:0000318"/>
    <property type="project" value="GO_Central"/>
</dbReference>
<dbReference type="FunFam" id="1.50.40.10:FF:000023">
    <property type="entry name" value="peroxisomal membrane protein PMP34 isoform X1"/>
    <property type="match status" value="1"/>
</dbReference>
<feature type="repeat" description="Solcar" evidence="9">
    <location>
        <begin position="166"/>
        <end position="259"/>
    </location>
</feature>
<comment type="similarity">
    <text evidence="2 10">Belongs to the mitochondrial carrier (TC 2.A.29) family.</text>
</comment>
<dbReference type="GO" id="GO:0005347">
    <property type="term" value="F:ATP transmembrane transporter activity"/>
    <property type="evidence" value="ECO:0000318"/>
    <property type="project" value="GO_Central"/>
</dbReference>